<reference evidence="3 4" key="1">
    <citation type="journal article" date="2015" name="BMC Genomics">
        <title>Gene expression during zombie ant biting behavior reflects the complexity underlying fungal parasitic behavioral manipulation.</title>
        <authorList>
            <person name="de Bekker C."/>
            <person name="Ohm R.A."/>
            <person name="Loreto R.G."/>
            <person name="Sebastian A."/>
            <person name="Albert I."/>
            <person name="Merrow M."/>
            <person name="Brachmann A."/>
            <person name="Hughes D.P."/>
        </authorList>
    </citation>
    <scope>NUCLEOTIDE SEQUENCE [LARGE SCALE GENOMIC DNA]</scope>
    <source>
        <strain evidence="3 4">SC16a</strain>
    </source>
</reference>
<evidence type="ECO:0008006" key="5">
    <source>
        <dbReference type="Google" id="ProtNLM"/>
    </source>
</evidence>
<organism evidence="3 4">
    <name type="scientific">Ophiocordyceps unilateralis</name>
    <name type="common">Zombie-ant fungus</name>
    <name type="synonym">Torrubia unilateralis</name>
    <dbReference type="NCBI Taxonomy" id="268505"/>
    <lineage>
        <taxon>Eukaryota</taxon>
        <taxon>Fungi</taxon>
        <taxon>Dikarya</taxon>
        <taxon>Ascomycota</taxon>
        <taxon>Pezizomycotina</taxon>
        <taxon>Sordariomycetes</taxon>
        <taxon>Hypocreomycetidae</taxon>
        <taxon>Hypocreales</taxon>
        <taxon>Ophiocordycipitaceae</taxon>
        <taxon>Ophiocordyceps</taxon>
    </lineage>
</organism>
<dbReference type="Proteomes" id="UP000037136">
    <property type="component" value="Unassembled WGS sequence"/>
</dbReference>
<feature type="compositionally biased region" description="Basic and acidic residues" evidence="1">
    <location>
        <begin position="518"/>
        <end position="531"/>
    </location>
</feature>
<protein>
    <recommendedName>
        <fullName evidence="5">Repetitive proline-rich cell wall protein</fullName>
    </recommendedName>
</protein>
<evidence type="ECO:0000313" key="3">
    <source>
        <dbReference type="EMBL" id="PFH56234.1"/>
    </source>
</evidence>
<feature type="region of interest" description="Disordered" evidence="1">
    <location>
        <begin position="503"/>
        <end position="560"/>
    </location>
</feature>
<evidence type="ECO:0000313" key="4">
    <source>
        <dbReference type="Proteomes" id="UP000037136"/>
    </source>
</evidence>
<comment type="caution">
    <text evidence="3">The sequence shown here is derived from an EMBL/GenBank/DDBJ whole genome shotgun (WGS) entry which is preliminary data.</text>
</comment>
<reference evidence="3 4" key="2">
    <citation type="journal article" date="2017" name="Sci. Rep.">
        <title>Ant-infecting Ophiocordyceps genomes reveal a high diversity of potential behavioral manipulation genes and a possible major role for enterotoxins.</title>
        <authorList>
            <person name="de Bekker C."/>
            <person name="Ohm R.A."/>
            <person name="Evans H.C."/>
            <person name="Brachmann A."/>
            <person name="Hughes D.P."/>
        </authorList>
    </citation>
    <scope>NUCLEOTIDE SEQUENCE [LARGE SCALE GENOMIC DNA]</scope>
    <source>
        <strain evidence="3 4">SC16a</strain>
    </source>
</reference>
<dbReference type="OrthoDB" id="3561626at2759"/>
<dbReference type="STRING" id="268505.A0A2A9P4Y2"/>
<keyword evidence="4" id="KW-1185">Reference proteome</keyword>
<evidence type="ECO:0000256" key="1">
    <source>
        <dbReference type="SAM" id="MobiDB-lite"/>
    </source>
</evidence>
<feature type="chain" id="PRO_5013332800" description="Repetitive proline-rich cell wall protein" evidence="2">
    <location>
        <begin position="17"/>
        <end position="582"/>
    </location>
</feature>
<sequence>MVNRFALLALATSALGNYVKPEWGNKPDTETTTMVTYTTTTVCPVTSTVTDKGTTYWKTDLTTSTLTITECHGCGGGVVTVPGPTVTGVTTKLIEVTYTSLCPVKETITGPESTYVTTKTVTSAIVTKVPTTYYESVPGPAKTATATDVKYSTITSLCPVTKVTTIAGEEKTITYTTTSLIKTVVPTTVEETTKLPDHTATATDVEYKTITTVCPVTKTTTIAGKEYTTTYKTTSIIKTAVPKTYEETVTQPDKWATATDVEYKTLTKVYPVTQVTTIEGKVHTTTYTTTKVVKTAVPVTVVKTSQKPDVTEIATKVEYSTYTKVYPVTQETTIEGKVHTQTYTTTKIIKTAIPVTVQSTVKKPDVTEVATDVEYKTVTKVYPVTQVTTIEGEERTITYKATKVIETQVPVTVQKTVEKPGAIQTATDVEYKTLTKVNAVTQVVTVNGQESTVKYTTTSYVKIHQVNTILTTLTKPGAIETKGEVVYVTKKKDEEVTATVEVPGPGKTEISKATSTVEEEKPSESESKAPEPTESQSQSYAPVPTAVSSTSAQASVPTAAAQTNSVPVVALVAGVAAIMAVL</sequence>
<accession>A0A2A9P4Y2</accession>
<feature type="signal peptide" evidence="2">
    <location>
        <begin position="1"/>
        <end position="16"/>
    </location>
</feature>
<gene>
    <name evidence="3" type="ORF">XA68_16852</name>
</gene>
<evidence type="ECO:0000256" key="2">
    <source>
        <dbReference type="SAM" id="SignalP"/>
    </source>
</evidence>
<keyword evidence="2" id="KW-0732">Signal</keyword>
<dbReference type="EMBL" id="LAZP02000627">
    <property type="protein sequence ID" value="PFH56234.1"/>
    <property type="molecule type" value="Genomic_DNA"/>
</dbReference>
<name>A0A2A9P4Y2_OPHUN</name>
<dbReference type="AlphaFoldDB" id="A0A2A9P4Y2"/>
<proteinExistence type="predicted"/>
<feature type="compositionally biased region" description="Low complexity" evidence="1">
    <location>
        <begin position="544"/>
        <end position="560"/>
    </location>
</feature>